<evidence type="ECO:0000259" key="12">
    <source>
        <dbReference type="SMART" id="SM00831"/>
    </source>
</evidence>
<comment type="subcellular location">
    <subcellularLocation>
        <location evidence="1">Cell membrane</location>
        <topology evidence="1">Multi-pass membrane protein</topology>
    </subcellularLocation>
</comment>
<feature type="transmembrane region" description="Helical" evidence="11">
    <location>
        <begin position="276"/>
        <end position="304"/>
    </location>
</feature>
<dbReference type="SMART" id="SM00831">
    <property type="entry name" value="Cation_ATPase_N"/>
    <property type="match status" value="1"/>
</dbReference>
<keyword evidence="3 11" id="KW-0812">Transmembrane</keyword>
<evidence type="ECO:0000256" key="5">
    <source>
        <dbReference type="ARBA" id="ARBA00022741"/>
    </source>
</evidence>
<dbReference type="Pfam" id="PF00690">
    <property type="entry name" value="Cation_ATPase_N"/>
    <property type="match status" value="1"/>
</dbReference>
<dbReference type="GO" id="GO:0019829">
    <property type="term" value="F:ATPase-coupled monoatomic cation transmembrane transporter activity"/>
    <property type="evidence" value="ECO:0007669"/>
    <property type="project" value="UniProtKB-ARBA"/>
</dbReference>
<dbReference type="FunFam" id="2.70.150.10:FF:000016">
    <property type="entry name" value="Calcium-transporting P-type ATPase putative"/>
    <property type="match status" value="1"/>
</dbReference>
<keyword evidence="4" id="KW-0479">Metal-binding</keyword>
<dbReference type="GO" id="GO:0015662">
    <property type="term" value="F:P-type ion transporter activity"/>
    <property type="evidence" value="ECO:0007669"/>
    <property type="project" value="UniProtKB-ARBA"/>
</dbReference>
<dbReference type="EMBL" id="FNPF01000015">
    <property type="protein sequence ID" value="SDY70914.1"/>
    <property type="molecule type" value="Genomic_DNA"/>
</dbReference>
<evidence type="ECO:0000256" key="2">
    <source>
        <dbReference type="ARBA" id="ARBA00022475"/>
    </source>
</evidence>
<feature type="transmembrane region" description="Helical" evidence="11">
    <location>
        <begin position="88"/>
        <end position="107"/>
    </location>
</feature>
<dbReference type="InterPro" id="IPR004014">
    <property type="entry name" value="ATPase_P-typ_cation-transptr_N"/>
</dbReference>
<evidence type="ECO:0000256" key="6">
    <source>
        <dbReference type="ARBA" id="ARBA00022840"/>
    </source>
</evidence>
<dbReference type="PANTHER" id="PTHR42861">
    <property type="entry name" value="CALCIUM-TRANSPORTING ATPASE"/>
    <property type="match status" value="1"/>
</dbReference>
<sequence>MSDASDTKPVWHTLGPREAADHHDVDPSVGLGDEEASERLDRHGRNELEESGGRTIWHILWEQISSVLILILVFAGVLAALLGKSVDAIAILAIVLLFVVLGVVQEYRAQRAIAALKQMSAPAVRLLRGGRTIEVASPHLVPGDIILLEAGNIVPADLRVVESRALRVQEAALTGESEAVEKAVEALGEPELGIGDRTNMAYKGTAVTYGRGKGVVVETGMRTELGRIATMLQGVRHEPTPLQRRLDSLGKVLAVAAVGIAALVAIAGWLRGDDITLVLLTGVSLAVAIVPEGLPAVLTLTMALGSQRMLKRKALIRKLPAVETLGFGSSVPHRRRVRARP</sequence>
<organism evidence="13 14">
    <name type="scientific">Citreimonas salinaria</name>
    <dbReference type="NCBI Taxonomy" id="321339"/>
    <lineage>
        <taxon>Bacteria</taxon>
        <taxon>Pseudomonadati</taxon>
        <taxon>Pseudomonadota</taxon>
        <taxon>Alphaproteobacteria</taxon>
        <taxon>Rhodobacterales</taxon>
        <taxon>Roseobacteraceae</taxon>
        <taxon>Citreimonas</taxon>
    </lineage>
</organism>
<dbReference type="GO" id="GO:0046873">
    <property type="term" value="F:metal ion transmembrane transporter activity"/>
    <property type="evidence" value="ECO:0007669"/>
    <property type="project" value="UniProtKB-ARBA"/>
</dbReference>
<evidence type="ECO:0000313" key="14">
    <source>
        <dbReference type="Proteomes" id="UP000199286"/>
    </source>
</evidence>
<dbReference type="GO" id="GO:0005524">
    <property type="term" value="F:ATP binding"/>
    <property type="evidence" value="ECO:0007669"/>
    <property type="project" value="UniProtKB-KW"/>
</dbReference>
<feature type="transmembrane region" description="Helical" evidence="11">
    <location>
        <begin position="252"/>
        <end position="270"/>
    </location>
</feature>
<evidence type="ECO:0000256" key="1">
    <source>
        <dbReference type="ARBA" id="ARBA00004651"/>
    </source>
</evidence>
<keyword evidence="5" id="KW-0547">Nucleotide-binding</keyword>
<protein>
    <submittedName>
        <fullName evidence="13">Ca2+-transporting ATPase</fullName>
    </submittedName>
</protein>
<dbReference type="SUPFAM" id="SSF81665">
    <property type="entry name" value="Calcium ATPase, transmembrane domain M"/>
    <property type="match status" value="1"/>
</dbReference>
<dbReference type="STRING" id="321339.SAMN05444340_11578"/>
<dbReference type="Pfam" id="PF00122">
    <property type="entry name" value="E1-E2_ATPase"/>
    <property type="match status" value="1"/>
</dbReference>
<keyword evidence="9 11" id="KW-0472">Membrane</keyword>
<accession>A0A1H3M3P1</accession>
<dbReference type="GO" id="GO:0098662">
    <property type="term" value="P:inorganic cation transmembrane transport"/>
    <property type="evidence" value="ECO:0007669"/>
    <property type="project" value="UniProtKB-ARBA"/>
</dbReference>
<evidence type="ECO:0000256" key="7">
    <source>
        <dbReference type="ARBA" id="ARBA00022967"/>
    </source>
</evidence>
<evidence type="ECO:0000256" key="9">
    <source>
        <dbReference type="ARBA" id="ARBA00023136"/>
    </source>
</evidence>
<keyword evidence="7" id="KW-1278">Translocase</keyword>
<evidence type="ECO:0000256" key="4">
    <source>
        <dbReference type="ARBA" id="ARBA00022723"/>
    </source>
</evidence>
<keyword evidence="8 11" id="KW-1133">Transmembrane helix</keyword>
<evidence type="ECO:0000256" key="10">
    <source>
        <dbReference type="SAM" id="MobiDB-lite"/>
    </source>
</evidence>
<name>A0A1H3M3P1_9RHOB</name>
<feature type="region of interest" description="Disordered" evidence="10">
    <location>
        <begin position="1"/>
        <end position="45"/>
    </location>
</feature>
<dbReference type="Proteomes" id="UP000199286">
    <property type="component" value="Unassembled WGS sequence"/>
</dbReference>
<evidence type="ECO:0000256" key="11">
    <source>
        <dbReference type="SAM" id="Phobius"/>
    </source>
</evidence>
<dbReference type="Gene3D" id="1.20.1110.10">
    <property type="entry name" value="Calcium-transporting ATPase, transmembrane domain"/>
    <property type="match status" value="1"/>
</dbReference>
<evidence type="ECO:0000256" key="3">
    <source>
        <dbReference type="ARBA" id="ARBA00022692"/>
    </source>
</evidence>
<keyword evidence="6" id="KW-0067">ATP-binding</keyword>
<dbReference type="NCBIfam" id="TIGR01494">
    <property type="entry name" value="ATPase_P-type"/>
    <property type="match status" value="1"/>
</dbReference>
<proteinExistence type="predicted"/>
<evidence type="ECO:0000313" key="13">
    <source>
        <dbReference type="EMBL" id="SDY70914.1"/>
    </source>
</evidence>
<dbReference type="InterPro" id="IPR059000">
    <property type="entry name" value="ATPase_P-type_domA"/>
</dbReference>
<reference evidence="13 14" key="1">
    <citation type="submission" date="2016-10" db="EMBL/GenBank/DDBJ databases">
        <authorList>
            <person name="de Groot N.N."/>
        </authorList>
    </citation>
    <scope>NUCLEOTIDE SEQUENCE [LARGE SCALE GENOMIC DNA]</scope>
    <source>
        <strain evidence="13 14">DSM 26880</strain>
    </source>
</reference>
<keyword evidence="2" id="KW-1003">Cell membrane</keyword>
<feature type="transmembrane region" description="Helical" evidence="11">
    <location>
        <begin position="64"/>
        <end position="82"/>
    </location>
</feature>
<keyword evidence="14" id="KW-1185">Reference proteome</keyword>
<dbReference type="InterPro" id="IPR023298">
    <property type="entry name" value="ATPase_P-typ_TM_dom_sf"/>
</dbReference>
<dbReference type="GO" id="GO:0046872">
    <property type="term" value="F:metal ion binding"/>
    <property type="evidence" value="ECO:0007669"/>
    <property type="project" value="UniProtKB-KW"/>
</dbReference>
<dbReference type="InterPro" id="IPR001757">
    <property type="entry name" value="P_typ_ATPase"/>
</dbReference>
<evidence type="ECO:0000256" key="8">
    <source>
        <dbReference type="ARBA" id="ARBA00022989"/>
    </source>
</evidence>
<feature type="domain" description="Cation-transporting P-type ATPase N-terminal" evidence="12">
    <location>
        <begin position="10"/>
        <end position="84"/>
    </location>
</feature>
<dbReference type="Gene3D" id="2.70.150.10">
    <property type="entry name" value="Calcium-transporting ATPase, cytoplasmic transduction domain A"/>
    <property type="match status" value="1"/>
</dbReference>
<gene>
    <name evidence="13" type="ORF">SAMN05444340_11578</name>
</gene>
<dbReference type="GO" id="GO:0016887">
    <property type="term" value="F:ATP hydrolysis activity"/>
    <property type="evidence" value="ECO:0007669"/>
    <property type="project" value="InterPro"/>
</dbReference>
<dbReference type="AlphaFoldDB" id="A0A1H3M3P1"/>
<dbReference type="SUPFAM" id="SSF81653">
    <property type="entry name" value="Calcium ATPase, transduction domain A"/>
    <property type="match status" value="1"/>
</dbReference>
<dbReference type="InterPro" id="IPR008250">
    <property type="entry name" value="ATPase_P-typ_transduc_dom_A_sf"/>
</dbReference>
<dbReference type="GO" id="GO:0005886">
    <property type="term" value="C:plasma membrane"/>
    <property type="evidence" value="ECO:0007669"/>
    <property type="project" value="UniProtKB-SubCell"/>
</dbReference>